<keyword evidence="3" id="KW-1185">Reference proteome</keyword>
<reference evidence="2 3" key="1">
    <citation type="submission" date="2019-11" db="EMBL/GenBank/DDBJ databases">
        <title>Comparative genomics of hydrocarbon-degrading Desulfosarcina strains.</title>
        <authorList>
            <person name="Watanabe M."/>
            <person name="Kojima H."/>
            <person name="Fukui M."/>
        </authorList>
    </citation>
    <scope>NUCLEOTIDE SEQUENCE [LARGE SCALE GENOMIC DNA]</scope>
    <source>
        <strain evidence="3">oXyS1</strain>
    </source>
</reference>
<dbReference type="InterPro" id="IPR011050">
    <property type="entry name" value="Pectin_lyase_fold/virulence"/>
</dbReference>
<gene>
    <name evidence="2" type="ORF">DSCOOX_58400</name>
</gene>
<dbReference type="EMBL" id="AP021879">
    <property type="protein sequence ID" value="BBO92660.1"/>
    <property type="molecule type" value="Genomic_DNA"/>
</dbReference>
<evidence type="ECO:0008006" key="4">
    <source>
        <dbReference type="Google" id="ProtNLM"/>
    </source>
</evidence>
<name>A0A5K8ALI4_9BACT</name>
<feature type="region of interest" description="Disordered" evidence="1">
    <location>
        <begin position="180"/>
        <end position="199"/>
    </location>
</feature>
<proteinExistence type="predicted"/>
<sequence length="1789" mass="185412">MCIGLITGTNAGAANLPGLTVIGVSPDGTETSLGGSDYRWLVEQDKTYHVQTLPGGAADPTTFDPNWDQLNDGLTGGETLSVGFHQSYMPVVAKGCAGTDAAWQAAAACAELPVPGGVLAPDTHYYVSVVPRSGYTIGGASFVTDGAGNIPATTVYVNAHPIETAQITILIFHDNAPINNAPDLPTEDPANDGNGDGLPDNPMDGFQILVEDAGGRYGASAGVQSQDAFGNPLGTTYDATGNVTGFAPLITGPDGRLTIKNLAPGKYGISAVPPAGMGWQQTATIEGTKVIDAWVKAGEPPYFAEFGPPGFHVFIGFVKDFDNIPEGGTTALSGTIVNQHMSRPPDYAFYNGACFGHTTPWVGLNDMAGGGIGTGIYAAPTDENCGFTIPNVPDGTYQLAVWDSNLDLIFATYGVTITGGVCSTPSGSCDLGEVPVFQWFHRSEHRVFDDINGNGEWDLGELPGAPETAFNIRWRDGTVYQGNVSDGTGAYTFDQVFPFFSWLVAEVDFARFQATGLQVVVDAGGPIGDSGGQEPPLDGLDWTFGRAINPQDQTNPPTGPGTETIDYRVEQGTVLTQGFQGFIGQTNAFLWGKRHYPDIAPGIAGNGGISGIVFYAVTRAENDPELAAAEPWEPGIPNVTVNLYESLGVDPVTGVATKGALLASTETDSWDANIPTGCKWGNDGTGPFMFSPDGTTFYEQDCWDGLRMFNQARPAVFDGGFAFGPEIDCPGGVCPDWVNPSDADPTIGYIKAGDYIVEVMPPPGYEIVKPEDKNVDFGDEYTPAPELLPAECVGPLHTVPGLLTLFPDEGIPAPFAGTDRPLCDSKLVTVSAGANAAADFHLFTEVPVAAHGLGFILDDTQNEFDPNSPNFGEKYAPPFLPITIRDFTGRVIGKTLSDQYGLYNFLAPSTITANLPQPSGMSPNMLTACMNDPGDDPNNPDPNWNQQYSTFCYTLQYMPGVTTYLDTPVVPVAAFTGPDQFPLDCEYPDGTPRIYSVDVQTNGVGGGPYIPTYSVTAGNPAGRGVFVSGEQTLTITSMGETTVQNPDYCNPAAGACPDGSDTTNKFITRDFGFGASGTVTLGDLGALSCTWGDPITCTVPADIKIGDLPAADVIGGRQLIVTRGNGQSTVAGVTVQVGLRQGATATVIGPATPQALPPLDQTIQNAINAAGDNDLIMVRPSVYNEMVVMWKPVQLQGFGEGSTVINAIKAPTDKLDTWRALVEGLIANGSVDLLNGQEVAPGNPEPTTLFTEEGAGILVLATAGGNSRFERDRNRGARIDGFTIKSADTGGGIIANGYADYLQISNNRVANNSGFYGGGVRIGHPILTDPDGFGYIDADNDFVSIHHNQVVFNGGLGGAGGGISMCTGADSYAVTENWVCGNFSTADGGGIGHIGVSGRGEMQQGSQSGPLPLIADNIVVFNETFNQGLTVSGGGIFIGGAPPLTPGGLSPGAGSVQVLSNLIQGNSAGAGDGGGLRLTAVNGLDVANNPNNDPPNNQNDPPQWYAVDIFNNMIVDNVAGLAGGGISLQDAVAVKIQDNTIANNDSLATAGEAFSPGSPNQSTPQPGAGIASRAHSTQLAAASGNIGTFSADPTLSGAGTTAFSQNIVWQNRQFFFWVDAASGCTPGDPACLSTYGICPDPSGALACPGGNALVFDDLAVIGTVGALAGTDNLLTPGGWTGPTDPSSLFVSEYFNGARGAVAQPEVVTAIQAPAAFDEGGNFVRPGYGPLSLYDDAAPNDGLPGSLFGDYHIISGSPAAGAAASGLAEDYDGEQRPQGAFDIGADEIAE</sequence>
<feature type="region of interest" description="Disordered" evidence="1">
    <location>
        <begin position="1769"/>
        <end position="1789"/>
    </location>
</feature>
<dbReference type="SMART" id="SM00710">
    <property type="entry name" value="PbH1"/>
    <property type="match status" value="7"/>
</dbReference>
<feature type="region of interest" description="Disordered" evidence="1">
    <location>
        <begin position="1550"/>
        <end position="1574"/>
    </location>
</feature>
<dbReference type="InterPro" id="IPR012334">
    <property type="entry name" value="Pectin_lyas_fold"/>
</dbReference>
<dbReference type="Gene3D" id="2.60.40.10">
    <property type="entry name" value="Immunoglobulins"/>
    <property type="match status" value="1"/>
</dbReference>
<dbReference type="SUPFAM" id="SSF51126">
    <property type="entry name" value="Pectin lyase-like"/>
    <property type="match status" value="1"/>
</dbReference>
<dbReference type="InterPro" id="IPR006626">
    <property type="entry name" value="PbH1"/>
</dbReference>
<accession>A0A5K8ALI4</accession>
<organism evidence="2 3">
    <name type="scientific">Desulfosarcina ovata subsp. ovata</name>
    <dbReference type="NCBI Taxonomy" id="2752305"/>
    <lineage>
        <taxon>Bacteria</taxon>
        <taxon>Pseudomonadati</taxon>
        <taxon>Thermodesulfobacteriota</taxon>
        <taxon>Desulfobacteria</taxon>
        <taxon>Desulfobacterales</taxon>
        <taxon>Desulfosarcinaceae</taxon>
        <taxon>Desulfosarcina</taxon>
    </lineage>
</organism>
<evidence type="ECO:0000313" key="2">
    <source>
        <dbReference type="EMBL" id="BBO92660.1"/>
    </source>
</evidence>
<dbReference type="Proteomes" id="UP000422108">
    <property type="component" value="Chromosome"/>
</dbReference>
<dbReference type="InterPro" id="IPR013783">
    <property type="entry name" value="Ig-like_fold"/>
</dbReference>
<evidence type="ECO:0000313" key="3">
    <source>
        <dbReference type="Proteomes" id="UP000422108"/>
    </source>
</evidence>
<protein>
    <recommendedName>
        <fullName evidence="4">SD-repeat containing protein B domain-containing protein</fullName>
    </recommendedName>
</protein>
<evidence type="ECO:0000256" key="1">
    <source>
        <dbReference type="SAM" id="MobiDB-lite"/>
    </source>
</evidence>
<dbReference type="Gene3D" id="2.160.20.10">
    <property type="entry name" value="Single-stranded right-handed beta-helix, Pectin lyase-like"/>
    <property type="match status" value="1"/>
</dbReference>